<feature type="region of interest" description="Disordered" evidence="4">
    <location>
        <begin position="624"/>
        <end position="643"/>
    </location>
</feature>
<dbReference type="Proteomes" id="UP000324585">
    <property type="component" value="Unassembled WGS sequence"/>
</dbReference>
<feature type="region of interest" description="Disordered" evidence="4">
    <location>
        <begin position="1053"/>
        <end position="1082"/>
    </location>
</feature>
<feature type="region of interest" description="Disordered" evidence="4">
    <location>
        <begin position="363"/>
        <end position="399"/>
    </location>
</feature>
<dbReference type="InterPro" id="IPR030387">
    <property type="entry name" value="G_Bms1/Tsr1_dom"/>
</dbReference>
<feature type="region of interest" description="Disordered" evidence="4">
    <location>
        <begin position="1246"/>
        <end position="1298"/>
    </location>
</feature>
<evidence type="ECO:0000259" key="5">
    <source>
        <dbReference type="PROSITE" id="PS51714"/>
    </source>
</evidence>
<organism evidence="6 7">
    <name type="scientific">Porphyridium purpureum</name>
    <name type="common">Red alga</name>
    <name type="synonym">Porphyridium cruentum</name>
    <dbReference type="NCBI Taxonomy" id="35688"/>
    <lineage>
        <taxon>Eukaryota</taxon>
        <taxon>Rhodophyta</taxon>
        <taxon>Bangiophyceae</taxon>
        <taxon>Porphyridiales</taxon>
        <taxon>Porphyridiaceae</taxon>
        <taxon>Porphyridium</taxon>
    </lineage>
</organism>
<evidence type="ECO:0000313" key="7">
    <source>
        <dbReference type="Proteomes" id="UP000324585"/>
    </source>
</evidence>
<evidence type="ECO:0000256" key="3">
    <source>
        <dbReference type="ARBA" id="ARBA00023242"/>
    </source>
</evidence>
<keyword evidence="2" id="KW-0690">Ribosome biogenesis</keyword>
<feature type="compositionally biased region" description="Acidic residues" evidence="4">
    <location>
        <begin position="549"/>
        <end position="560"/>
    </location>
</feature>
<dbReference type="Gene3D" id="3.40.50.300">
    <property type="entry name" value="P-loop containing nucleotide triphosphate hydrolases"/>
    <property type="match status" value="1"/>
</dbReference>
<dbReference type="InterPro" id="IPR039761">
    <property type="entry name" value="Bms1/Tsr1"/>
</dbReference>
<accession>A0A5J4YM69</accession>
<feature type="region of interest" description="Disordered" evidence="4">
    <location>
        <begin position="666"/>
        <end position="804"/>
    </location>
</feature>
<keyword evidence="3" id="KW-0539">Nucleus</keyword>
<dbReference type="PANTHER" id="PTHR12858">
    <property type="entry name" value="RIBOSOME BIOGENESIS PROTEIN"/>
    <property type="match status" value="1"/>
</dbReference>
<dbReference type="GO" id="GO:0005525">
    <property type="term" value="F:GTP binding"/>
    <property type="evidence" value="ECO:0007669"/>
    <property type="project" value="TreeGrafter"/>
</dbReference>
<dbReference type="InterPro" id="IPR027417">
    <property type="entry name" value="P-loop_NTPase"/>
</dbReference>
<feature type="compositionally biased region" description="Acidic residues" evidence="4">
    <location>
        <begin position="529"/>
        <end position="541"/>
    </location>
</feature>
<feature type="compositionally biased region" description="Acidic residues" evidence="4">
    <location>
        <begin position="724"/>
        <end position="740"/>
    </location>
</feature>
<comment type="subcellular location">
    <subcellularLocation>
        <location evidence="1">Nucleus</location>
        <location evidence="1">Nucleolus</location>
    </subcellularLocation>
</comment>
<feature type="compositionally biased region" description="Low complexity" evidence="4">
    <location>
        <begin position="25"/>
        <end position="38"/>
    </location>
</feature>
<comment type="caution">
    <text evidence="6">The sequence shown here is derived from an EMBL/GenBank/DDBJ whole genome shotgun (WGS) entry which is preliminary data.</text>
</comment>
<gene>
    <name evidence="6" type="ORF">FVE85_8033</name>
</gene>
<feature type="compositionally biased region" description="Basic residues" evidence="4">
    <location>
        <begin position="1246"/>
        <end position="1260"/>
    </location>
</feature>
<dbReference type="InterPro" id="IPR007034">
    <property type="entry name" value="BMS1_TSR1_C"/>
</dbReference>
<dbReference type="SMART" id="SM00785">
    <property type="entry name" value="AARP2CN"/>
    <property type="match status" value="1"/>
</dbReference>
<dbReference type="OMA" id="KLHVPMV"/>
<dbReference type="PANTHER" id="PTHR12858:SF2">
    <property type="entry name" value="RIBOSOME BIOGENESIS PROTEIN BMS1 HOMOLOG"/>
    <property type="match status" value="1"/>
</dbReference>
<proteinExistence type="predicted"/>
<feature type="compositionally biased region" description="Basic and acidic residues" evidence="4">
    <location>
        <begin position="1261"/>
        <end position="1270"/>
    </location>
</feature>
<dbReference type="GO" id="GO:0005730">
    <property type="term" value="C:nucleolus"/>
    <property type="evidence" value="ECO:0007669"/>
    <property type="project" value="UniProtKB-SubCell"/>
</dbReference>
<dbReference type="PROSITE" id="PS51714">
    <property type="entry name" value="G_BMS1"/>
    <property type="match status" value="1"/>
</dbReference>
<evidence type="ECO:0000256" key="1">
    <source>
        <dbReference type="ARBA" id="ARBA00004604"/>
    </source>
</evidence>
<dbReference type="Pfam" id="PF08142">
    <property type="entry name" value="AARP2CN"/>
    <property type="match status" value="1"/>
</dbReference>
<sequence>MERGAVHAHAAHRAPSGTSRKVKGASALASDAKQDAAAGTPQPAKTGKDKSTHAKPGSLMRRARIGLERDERRAKHAQSVVVAQRGAAAAAADGKLAMYSRAPPAPPRLVAVVGPPKSGKSTIIKALVGHYTKRRLRTVDAPITVVCGASSTSKLAKRITFIEVGSDINSMLDVAKVADVVMLTINASIGFEMETFEFLNMAQNVGMPKILGILTHLDLLSDGKQMRAAKKTLKQRFWTELYDGAKLFYLSGITTKGEYLNREVLNLARFLSVSKPRVVTWRATRSYLLADRIEDVTSVSPLSSEADVQRGKAVAAVFGYLRGPHLRPENGQWRVHVPGLGDMVASSVAVLPDPCALDEDLDDTTNVAKPPKSGIGADVAGDRGDEDDAEVQKKAATRRRRKVGMRERMLYAPMASDVDGVAYDKDAVYIHLPDGAVRFSSVAEASGAAAGDALPKPKSEGEAMVRELQRPDGGMMDRVLDERSFRLTEDADPWLDVANSDSSTSNHSSAEEFKPKLGSSSSSSRTAEEEGQESSSESEEDGNARQGEGAEESDALDSDPEAAAFTRWREIGKRRALERNEKHAIPMQRLVYGDPAILATATSKEGTVAPDPKKQLGLLFEKRRHEQDAADADGLDKTKPRVEPDSEVFHRWEDVSMRAFLRATRFATGQQQQKRLLREKAAGEAANNSDSDSDASDLYGDFEDLEEEKDGKRDTGVLASGSDSSEEGTEYSQDSESDDDIDRRATADDDLGNNGGADLDLDAYHKKKERTRLEFEERGSKKRGEHPMRGLGMGGDIDGEGVTPEAATTADEFLKLRAERDRDRELELLDMDEEMRTAMQGISPGAYIRVELAGVAREFIDYFDPRFPLVLGGLTVGEAAGSDTLAAHAENASYVKCRIKRHRWKRGVLKSHDAIFVSVGWRRLQVTPVYCMDDEYTAQPRSRFLKYTPEYMHCQAVFYAPRCLPGTAVIMFATLGRNSAAFRISATGVVTECSPEFRIMKKLKLVGEPYEIHKNSAFIKGMFNSEMEVNKFIGAGLRTVSGIRGSVKKAVPVRGTSVGRSPGDTGENGKSPGNDSQRRQQHTGLAGAFRATFEDRLLRSDLVFLRAWVPVDKGNFCVTATNLLEPVEQRAAGLVTAKWRMKTVRELRVEHEVPIPLNKDSLYRDIDERPAFRQFNPLKIPKRLQAELPFSSRVQQFVPKRAVKRSGTEWEAMKRERAVVMNDQEKKEYTLMQMVNTIRKSRERKAKAVRKVQHAKREKKRREDEEMHRKGEAKRRKIGYVKTGLREKAQARREGRED</sequence>
<feature type="region of interest" description="Disordered" evidence="4">
    <location>
        <begin position="1"/>
        <end position="62"/>
    </location>
</feature>
<reference evidence="7" key="1">
    <citation type="journal article" date="2019" name="Nat. Commun.">
        <title>Expansion of phycobilisome linker gene families in mesophilic red algae.</title>
        <authorList>
            <person name="Lee J."/>
            <person name="Kim D."/>
            <person name="Bhattacharya D."/>
            <person name="Yoon H.S."/>
        </authorList>
    </citation>
    <scope>NUCLEOTIDE SEQUENCE [LARGE SCALE GENOMIC DNA]</scope>
    <source>
        <strain evidence="7">CCMP 1328</strain>
    </source>
</reference>
<dbReference type="GO" id="GO:0030686">
    <property type="term" value="C:90S preribosome"/>
    <property type="evidence" value="ECO:0007669"/>
    <property type="project" value="TreeGrafter"/>
</dbReference>
<feature type="compositionally biased region" description="Acidic residues" evidence="4">
    <location>
        <begin position="691"/>
        <end position="708"/>
    </location>
</feature>
<evidence type="ECO:0000256" key="2">
    <source>
        <dbReference type="ARBA" id="ARBA00022517"/>
    </source>
</evidence>
<dbReference type="GO" id="GO:0034511">
    <property type="term" value="F:U3 snoRNA binding"/>
    <property type="evidence" value="ECO:0007669"/>
    <property type="project" value="TreeGrafter"/>
</dbReference>
<dbReference type="InterPro" id="IPR012948">
    <property type="entry name" value="AARP2CN"/>
</dbReference>
<dbReference type="GO" id="GO:0000479">
    <property type="term" value="P:endonucleolytic cleavage of tricistronic rRNA transcript (SSU-rRNA, 5.8S rRNA, LSU-rRNA)"/>
    <property type="evidence" value="ECO:0007669"/>
    <property type="project" value="TreeGrafter"/>
</dbReference>
<feature type="domain" description="Bms1-type G" evidence="5">
    <location>
        <begin position="106"/>
        <end position="277"/>
    </location>
</feature>
<dbReference type="EMBL" id="VRMN01000009">
    <property type="protein sequence ID" value="KAA8492526.1"/>
    <property type="molecule type" value="Genomic_DNA"/>
</dbReference>
<evidence type="ECO:0000256" key="4">
    <source>
        <dbReference type="SAM" id="MobiDB-lite"/>
    </source>
</evidence>
<dbReference type="OrthoDB" id="10260897at2759"/>
<dbReference type="SMART" id="SM01362">
    <property type="entry name" value="DUF663"/>
    <property type="match status" value="1"/>
</dbReference>
<protein>
    <submittedName>
        <fullName evidence="6">Ribosome biogenesis protein bms1</fullName>
    </submittedName>
</protein>
<feature type="region of interest" description="Disordered" evidence="4">
    <location>
        <begin position="497"/>
        <end position="567"/>
    </location>
</feature>
<keyword evidence="7" id="KW-1185">Reference proteome</keyword>
<dbReference type="GO" id="GO:0003924">
    <property type="term" value="F:GTPase activity"/>
    <property type="evidence" value="ECO:0007669"/>
    <property type="project" value="TreeGrafter"/>
</dbReference>
<dbReference type="SUPFAM" id="SSF52540">
    <property type="entry name" value="P-loop containing nucleoside triphosphate hydrolases"/>
    <property type="match status" value="1"/>
</dbReference>
<feature type="compositionally biased region" description="Basic and acidic residues" evidence="4">
    <location>
        <begin position="1284"/>
        <end position="1298"/>
    </location>
</feature>
<evidence type="ECO:0000313" key="6">
    <source>
        <dbReference type="EMBL" id="KAA8492526.1"/>
    </source>
</evidence>
<dbReference type="Pfam" id="PF04950">
    <property type="entry name" value="RIBIOP_C"/>
    <property type="match status" value="1"/>
</dbReference>
<dbReference type="GO" id="GO:0000462">
    <property type="term" value="P:maturation of SSU-rRNA from tricistronic rRNA transcript (SSU-rRNA, 5.8S rRNA, LSU-rRNA)"/>
    <property type="evidence" value="ECO:0007669"/>
    <property type="project" value="TreeGrafter"/>
</dbReference>
<name>A0A5J4YM69_PORPP</name>